<evidence type="ECO:0000256" key="16">
    <source>
        <dbReference type="PROSITE-ProRule" id="PRU10141"/>
    </source>
</evidence>
<evidence type="ECO:0000256" key="11">
    <source>
        <dbReference type="ARBA" id="ARBA00022840"/>
    </source>
</evidence>
<evidence type="ECO:0000256" key="7">
    <source>
        <dbReference type="ARBA" id="ARBA00022729"/>
    </source>
</evidence>
<dbReference type="SUPFAM" id="SSF56112">
    <property type="entry name" value="Protein kinase-like (PK-like)"/>
    <property type="match status" value="1"/>
</dbReference>
<evidence type="ECO:0000256" key="10">
    <source>
        <dbReference type="ARBA" id="ARBA00022777"/>
    </source>
</evidence>
<evidence type="ECO:0000256" key="17">
    <source>
        <dbReference type="SAM" id="SignalP"/>
    </source>
</evidence>
<evidence type="ECO:0000256" key="14">
    <source>
        <dbReference type="ARBA" id="ARBA00047899"/>
    </source>
</evidence>
<dbReference type="Pfam" id="PF07714">
    <property type="entry name" value="PK_Tyr_Ser-Thr"/>
    <property type="match status" value="1"/>
</dbReference>
<keyword evidence="6" id="KW-0812">Transmembrane</keyword>
<evidence type="ECO:0000256" key="8">
    <source>
        <dbReference type="ARBA" id="ARBA00022737"/>
    </source>
</evidence>
<dbReference type="SUPFAM" id="SSF52058">
    <property type="entry name" value="L domain-like"/>
    <property type="match status" value="1"/>
</dbReference>
<organism evidence="19 20">
    <name type="scientific">Acacia crassicarpa</name>
    <name type="common">northern wattle</name>
    <dbReference type="NCBI Taxonomy" id="499986"/>
    <lineage>
        <taxon>Eukaryota</taxon>
        <taxon>Viridiplantae</taxon>
        <taxon>Streptophyta</taxon>
        <taxon>Embryophyta</taxon>
        <taxon>Tracheophyta</taxon>
        <taxon>Spermatophyta</taxon>
        <taxon>Magnoliopsida</taxon>
        <taxon>eudicotyledons</taxon>
        <taxon>Gunneridae</taxon>
        <taxon>Pentapetalae</taxon>
        <taxon>rosids</taxon>
        <taxon>fabids</taxon>
        <taxon>Fabales</taxon>
        <taxon>Fabaceae</taxon>
        <taxon>Caesalpinioideae</taxon>
        <taxon>mimosoid clade</taxon>
        <taxon>Acacieae</taxon>
        <taxon>Acacia</taxon>
    </lineage>
</organism>
<dbReference type="AlphaFoldDB" id="A0AAE1JG76"/>
<evidence type="ECO:0000259" key="18">
    <source>
        <dbReference type="PROSITE" id="PS50011"/>
    </source>
</evidence>
<dbReference type="FunFam" id="1.10.510.10:FF:001023">
    <property type="entry name" value="Os07g0541700 protein"/>
    <property type="match status" value="1"/>
</dbReference>
<evidence type="ECO:0000256" key="13">
    <source>
        <dbReference type="ARBA" id="ARBA00023136"/>
    </source>
</evidence>
<gene>
    <name evidence="19" type="ORF">QN277_024556</name>
</gene>
<reference evidence="19" key="1">
    <citation type="submission" date="2023-10" db="EMBL/GenBank/DDBJ databases">
        <title>Chromosome-level genome of the transformable northern wattle, Acacia crassicarpa.</title>
        <authorList>
            <person name="Massaro I."/>
            <person name="Sinha N.R."/>
            <person name="Poethig S."/>
            <person name="Leichty A.R."/>
        </authorList>
    </citation>
    <scope>NUCLEOTIDE SEQUENCE</scope>
    <source>
        <strain evidence="19">Acra3RX</strain>
        <tissue evidence="19">Leaf</tissue>
    </source>
</reference>
<dbReference type="EMBL" id="JAWXYG010000007">
    <property type="protein sequence ID" value="KAK4267823.1"/>
    <property type="molecule type" value="Genomic_DNA"/>
</dbReference>
<keyword evidence="9 16" id="KW-0547">Nucleotide-binding</keyword>
<feature type="chain" id="PRO_5042200571" description="non-specific serine/threonine protein kinase" evidence="17">
    <location>
        <begin position="21"/>
        <end position="888"/>
    </location>
</feature>
<feature type="binding site" evidence="16">
    <location>
        <position position="610"/>
    </location>
    <ligand>
        <name>ATP</name>
        <dbReference type="ChEBI" id="CHEBI:30616"/>
    </ligand>
</feature>
<keyword evidence="20" id="KW-1185">Reference proteome</keyword>
<dbReference type="InterPro" id="IPR000719">
    <property type="entry name" value="Prot_kinase_dom"/>
</dbReference>
<evidence type="ECO:0000256" key="15">
    <source>
        <dbReference type="ARBA" id="ARBA00048679"/>
    </source>
</evidence>
<evidence type="ECO:0000256" key="3">
    <source>
        <dbReference type="ARBA" id="ARBA00022527"/>
    </source>
</evidence>
<dbReference type="Pfam" id="PF13855">
    <property type="entry name" value="LRR_8"/>
    <property type="match status" value="1"/>
</dbReference>
<dbReference type="Pfam" id="PF12819">
    <property type="entry name" value="Malectin_like"/>
    <property type="match status" value="1"/>
</dbReference>
<keyword evidence="4" id="KW-0433">Leucine-rich repeat</keyword>
<dbReference type="FunFam" id="3.30.200.20:FF:000394">
    <property type="entry name" value="Leucine-rich repeat receptor-like protein kinase"/>
    <property type="match status" value="1"/>
</dbReference>
<dbReference type="Gene3D" id="1.10.510.10">
    <property type="entry name" value="Transferase(Phosphotransferase) domain 1"/>
    <property type="match status" value="1"/>
</dbReference>
<evidence type="ECO:0000256" key="1">
    <source>
        <dbReference type="ARBA" id="ARBA00004167"/>
    </source>
</evidence>
<dbReference type="InterPro" id="IPR001611">
    <property type="entry name" value="Leu-rich_rpt"/>
</dbReference>
<dbReference type="FunFam" id="3.80.10.10:FF:000129">
    <property type="entry name" value="Leucine-rich repeat receptor-like kinase"/>
    <property type="match status" value="1"/>
</dbReference>
<dbReference type="Gene3D" id="3.30.200.20">
    <property type="entry name" value="Phosphorylase Kinase, domain 1"/>
    <property type="match status" value="1"/>
</dbReference>
<dbReference type="EC" id="2.7.11.1" evidence="2"/>
<dbReference type="PANTHER" id="PTHR45631">
    <property type="entry name" value="OS07G0107800 PROTEIN-RELATED"/>
    <property type="match status" value="1"/>
</dbReference>
<dbReference type="InterPro" id="IPR001245">
    <property type="entry name" value="Ser-Thr/Tyr_kinase_cat_dom"/>
</dbReference>
<dbReference type="Gene3D" id="3.80.10.10">
    <property type="entry name" value="Ribonuclease Inhibitor"/>
    <property type="match status" value="1"/>
</dbReference>
<dbReference type="PANTHER" id="PTHR45631:SF212">
    <property type="entry name" value="PROTEIN KINASE DOMAIN-CONTAINING PROTEIN"/>
    <property type="match status" value="1"/>
</dbReference>
<keyword evidence="7 17" id="KW-0732">Signal</keyword>
<evidence type="ECO:0000256" key="6">
    <source>
        <dbReference type="ARBA" id="ARBA00022692"/>
    </source>
</evidence>
<evidence type="ECO:0000256" key="9">
    <source>
        <dbReference type="ARBA" id="ARBA00022741"/>
    </source>
</evidence>
<protein>
    <recommendedName>
        <fullName evidence="2">non-specific serine/threonine protein kinase</fullName>
        <ecNumber evidence="2">2.7.11.1</ecNumber>
    </recommendedName>
</protein>
<keyword evidence="8" id="KW-0677">Repeat</keyword>
<dbReference type="GO" id="GO:0016020">
    <property type="term" value="C:membrane"/>
    <property type="evidence" value="ECO:0007669"/>
    <property type="project" value="UniProtKB-SubCell"/>
</dbReference>
<evidence type="ECO:0000256" key="4">
    <source>
        <dbReference type="ARBA" id="ARBA00022614"/>
    </source>
</evidence>
<name>A0AAE1JG76_9FABA</name>
<dbReference type="GO" id="GO:0005524">
    <property type="term" value="F:ATP binding"/>
    <property type="evidence" value="ECO:0007669"/>
    <property type="project" value="UniProtKB-UniRule"/>
</dbReference>
<comment type="caution">
    <text evidence="19">The sequence shown here is derived from an EMBL/GenBank/DDBJ whole genome shotgun (WGS) entry which is preliminary data.</text>
</comment>
<dbReference type="InterPro" id="IPR032675">
    <property type="entry name" value="LRR_dom_sf"/>
</dbReference>
<evidence type="ECO:0000256" key="5">
    <source>
        <dbReference type="ARBA" id="ARBA00022679"/>
    </source>
</evidence>
<proteinExistence type="predicted"/>
<keyword evidence="11 16" id="KW-0067">ATP-binding</keyword>
<keyword evidence="5" id="KW-0808">Transferase</keyword>
<dbReference type="SMART" id="SM00220">
    <property type="entry name" value="S_TKc"/>
    <property type="match status" value="1"/>
</dbReference>
<dbReference type="GO" id="GO:0004674">
    <property type="term" value="F:protein serine/threonine kinase activity"/>
    <property type="evidence" value="ECO:0007669"/>
    <property type="project" value="UniProtKB-KW"/>
</dbReference>
<dbReference type="PROSITE" id="PS00107">
    <property type="entry name" value="PROTEIN_KINASE_ATP"/>
    <property type="match status" value="1"/>
</dbReference>
<dbReference type="InterPro" id="IPR008271">
    <property type="entry name" value="Ser/Thr_kinase_AS"/>
</dbReference>
<dbReference type="InterPro" id="IPR024788">
    <property type="entry name" value="Malectin-like_Carb-bd_dom"/>
</dbReference>
<dbReference type="InterPro" id="IPR017441">
    <property type="entry name" value="Protein_kinase_ATP_BS"/>
</dbReference>
<dbReference type="CDD" id="cd14066">
    <property type="entry name" value="STKc_IRAK"/>
    <property type="match status" value="1"/>
</dbReference>
<dbReference type="PROSITE" id="PS50011">
    <property type="entry name" value="PROTEIN_KINASE_DOM"/>
    <property type="match status" value="1"/>
</dbReference>
<keyword evidence="12" id="KW-1133">Transmembrane helix</keyword>
<feature type="signal peptide" evidence="17">
    <location>
        <begin position="1"/>
        <end position="20"/>
    </location>
</feature>
<keyword evidence="13" id="KW-0472">Membrane</keyword>
<evidence type="ECO:0000313" key="20">
    <source>
        <dbReference type="Proteomes" id="UP001293593"/>
    </source>
</evidence>
<evidence type="ECO:0000313" key="19">
    <source>
        <dbReference type="EMBL" id="KAK4267823.1"/>
    </source>
</evidence>
<comment type="catalytic activity">
    <reaction evidence="14">
        <text>L-threonyl-[protein] + ATP = O-phospho-L-threonyl-[protein] + ADP + H(+)</text>
        <dbReference type="Rhea" id="RHEA:46608"/>
        <dbReference type="Rhea" id="RHEA-COMP:11060"/>
        <dbReference type="Rhea" id="RHEA-COMP:11605"/>
        <dbReference type="ChEBI" id="CHEBI:15378"/>
        <dbReference type="ChEBI" id="CHEBI:30013"/>
        <dbReference type="ChEBI" id="CHEBI:30616"/>
        <dbReference type="ChEBI" id="CHEBI:61977"/>
        <dbReference type="ChEBI" id="CHEBI:456216"/>
        <dbReference type="EC" id="2.7.11.1"/>
    </reaction>
</comment>
<evidence type="ECO:0000256" key="2">
    <source>
        <dbReference type="ARBA" id="ARBA00012513"/>
    </source>
</evidence>
<comment type="subcellular location">
    <subcellularLocation>
        <location evidence="1">Membrane</location>
        <topology evidence="1">Single-pass membrane protein</topology>
    </subcellularLocation>
</comment>
<sequence>MKSKSFWVLALNVFVSFITASDSAQSVADGGNPGVISIDCGASIDYVDEVTGIWYQTDESFIESGSNHRLAPNISFDDHAPTINRQLMTLRSFPEGERNCYTLRPKQEKQTQKYLMRAIIAYGNYDLRNQAPEFDLYLGVNYWTTFRILPNPNGPQTIFPFEIIMEKDRSTETLQVCLVNTGRGTPFINSLELRPLNNSLYRVSLPLIVFDLGNSASTRLDLGSELPLPYWTRFKDDIYDRLWWNNDNPNWDVLQTSVEAKAEDSVYELPWEVLRTAQRPPNNSNLLTLKMMSGDISNQYYAFLHFAEIEKLPRGQKRIINVTFDDENSLSQQLTLEYLKPITLISNITKGFTIKAATDSDAPPILNAFEICQVIQLPNSPTAEQDIKAIKEIQHIYGVSKISWQGDPCVPSQLAWDGLNCSYENNIRIISLNLSSSKLTGVIAPPFASLEKLESLDLSNNDLTGPLPEFLATLPNLKYINVTGNKLTGSIPKALREKANLEISMGNNPSPYCQANSCKEHKKFKIPLIASLSTLAIVTVVVSLVIWRFKMKTVLSAESQKKKFLKPKNQAFSYSEVLCITNNFETTIGQGGFGKVYLGTLEDDTKVAVKLLSPSSKQGYKEFKSEAQLLTVIHHRNLVALVGFCDENDVKALIYEYMDHGDLGGLLSDKAQNVLKWSDRLQVAVDAAKGLEYLHNGCMTPIIHRDLKPSNILLNKFMVAKIADFGLSRAFTNERDSHLSTQPAGTPGYIDPEFQRSGKLDKRSDIYSFGMILLQLITSHPPIRRQLENVYFIIDWIRPKIECGDIQGIVDQRLNGEFQVSSAWKVVETAMSCIEPQPIQRPDISYVLNELKECLAIEIDHANSNGLQSQLINHHSGQLDSITTLSAR</sequence>
<keyword evidence="10" id="KW-0418">Kinase</keyword>
<evidence type="ECO:0000256" key="12">
    <source>
        <dbReference type="ARBA" id="ARBA00022989"/>
    </source>
</evidence>
<dbReference type="PROSITE" id="PS00108">
    <property type="entry name" value="PROTEIN_KINASE_ST"/>
    <property type="match status" value="1"/>
</dbReference>
<feature type="domain" description="Protein kinase" evidence="18">
    <location>
        <begin position="582"/>
        <end position="855"/>
    </location>
</feature>
<keyword evidence="3" id="KW-0723">Serine/threonine-protein kinase</keyword>
<comment type="catalytic activity">
    <reaction evidence="15">
        <text>L-seryl-[protein] + ATP = O-phospho-L-seryl-[protein] + ADP + H(+)</text>
        <dbReference type="Rhea" id="RHEA:17989"/>
        <dbReference type="Rhea" id="RHEA-COMP:9863"/>
        <dbReference type="Rhea" id="RHEA-COMP:11604"/>
        <dbReference type="ChEBI" id="CHEBI:15378"/>
        <dbReference type="ChEBI" id="CHEBI:29999"/>
        <dbReference type="ChEBI" id="CHEBI:30616"/>
        <dbReference type="ChEBI" id="CHEBI:83421"/>
        <dbReference type="ChEBI" id="CHEBI:456216"/>
        <dbReference type="EC" id="2.7.11.1"/>
    </reaction>
</comment>
<dbReference type="InterPro" id="IPR011009">
    <property type="entry name" value="Kinase-like_dom_sf"/>
</dbReference>
<accession>A0AAE1JG76</accession>
<dbReference type="Proteomes" id="UP001293593">
    <property type="component" value="Unassembled WGS sequence"/>
</dbReference>